<evidence type="ECO:0000313" key="2">
    <source>
        <dbReference type="Proteomes" id="UP000644756"/>
    </source>
</evidence>
<organism evidence="1 2">
    <name type="scientific">Paenibacillus abyssi</name>
    <dbReference type="NCBI Taxonomy" id="1340531"/>
    <lineage>
        <taxon>Bacteria</taxon>
        <taxon>Bacillati</taxon>
        <taxon>Bacillota</taxon>
        <taxon>Bacilli</taxon>
        <taxon>Bacillales</taxon>
        <taxon>Paenibacillaceae</taxon>
        <taxon>Paenibacillus</taxon>
    </lineage>
</organism>
<dbReference type="Proteomes" id="UP000644756">
    <property type="component" value="Unassembled WGS sequence"/>
</dbReference>
<comment type="caution">
    <text evidence="1">The sequence shown here is derived from an EMBL/GenBank/DDBJ whole genome shotgun (WGS) entry which is preliminary data.</text>
</comment>
<reference evidence="1" key="2">
    <citation type="submission" date="2020-09" db="EMBL/GenBank/DDBJ databases">
        <authorList>
            <person name="Sun Q."/>
            <person name="Zhou Y."/>
        </authorList>
    </citation>
    <scope>NUCLEOTIDE SEQUENCE</scope>
    <source>
        <strain evidence="1">CGMCC 1.12987</strain>
    </source>
</reference>
<reference evidence="1" key="1">
    <citation type="journal article" date="2014" name="Int. J. Syst. Evol. Microbiol.">
        <title>Complete genome sequence of Corynebacterium casei LMG S-19264T (=DSM 44701T), isolated from a smear-ripened cheese.</title>
        <authorList>
            <consortium name="US DOE Joint Genome Institute (JGI-PGF)"/>
            <person name="Walter F."/>
            <person name="Albersmeier A."/>
            <person name="Kalinowski J."/>
            <person name="Ruckert C."/>
        </authorList>
    </citation>
    <scope>NUCLEOTIDE SEQUENCE</scope>
    <source>
        <strain evidence="1">CGMCC 1.12987</strain>
    </source>
</reference>
<gene>
    <name evidence="1" type="ORF">GCM10010916_30390</name>
</gene>
<accession>A0A917D5J8</accession>
<dbReference type="AlphaFoldDB" id="A0A917D5J8"/>
<name>A0A917D5J8_9BACL</name>
<evidence type="ECO:0000313" key="1">
    <source>
        <dbReference type="EMBL" id="GGG11476.1"/>
    </source>
</evidence>
<protein>
    <submittedName>
        <fullName evidence="1">Uncharacterized protein</fullName>
    </submittedName>
</protein>
<sequence length="99" mass="11352">MGYPFGFYTGLSFGVEPIWDVESALCMELCPAVCRHSVCYLTGWEELINLVNIFLCYFLDRDIMKIILNNIADLGKRRGEIGGDVRFSLFGREIQYSQI</sequence>
<keyword evidence="2" id="KW-1185">Reference proteome</keyword>
<dbReference type="EMBL" id="BMGR01000010">
    <property type="protein sequence ID" value="GGG11476.1"/>
    <property type="molecule type" value="Genomic_DNA"/>
</dbReference>
<proteinExistence type="predicted"/>